<comment type="caution">
    <text evidence="1">The sequence shown here is derived from an EMBL/GenBank/DDBJ whole genome shotgun (WGS) entry which is preliminary data.</text>
</comment>
<dbReference type="AlphaFoldDB" id="A0A1Y2CG05"/>
<evidence type="ECO:0000313" key="2">
    <source>
        <dbReference type="Proteomes" id="UP000193642"/>
    </source>
</evidence>
<dbReference type="Proteomes" id="UP000193642">
    <property type="component" value="Unassembled WGS sequence"/>
</dbReference>
<name>A0A1Y2CG05_9FUNG</name>
<accession>A0A1Y2CG05</accession>
<organism evidence="1 2">
    <name type="scientific">Rhizoclosmatium globosum</name>
    <dbReference type="NCBI Taxonomy" id="329046"/>
    <lineage>
        <taxon>Eukaryota</taxon>
        <taxon>Fungi</taxon>
        <taxon>Fungi incertae sedis</taxon>
        <taxon>Chytridiomycota</taxon>
        <taxon>Chytridiomycota incertae sedis</taxon>
        <taxon>Chytridiomycetes</taxon>
        <taxon>Chytridiales</taxon>
        <taxon>Chytriomycetaceae</taxon>
        <taxon>Rhizoclosmatium</taxon>
    </lineage>
</organism>
<keyword evidence="2" id="KW-1185">Reference proteome</keyword>
<gene>
    <name evidence="1" type="ORF">BCR33DRAFT_716387</name>
</gene>
<proteinExistence type="predicted"/>
<sequence length="74" mass="8869">WCPVHYFFFCLTHAYFKKYPYEYTGNLLLSPLDFPQVASHLWVNAWRIIPMHIFNDPLKYTLTIFTNQLPSVIS</sequence>
<dbReference type="EMBL" id="MCGO01000019">
    <property type="protein sequence ID" value="ORY45754.1"/>
    <property type="molecule type" value="Genomic_DNA"/>
</dbReference>
<protein>
    <submittedName>
        <fullName evidence="1">Uncharacterized protein</fullName>
    </submittedName>
</protein>
<evidence type="ECO:0000313" key="1">
    <source>
        <dbReference type="EMBL" id="ORY45754.1"/>
    </source>
</evidence>
<feature type="non-terminal residue" evidence="1">
    <location>
        <position position="1"/>
    </location>
</feature>
<reference evidence="1 2" key="1">
    <citation type="submission" date="2016-07" db="EMBL/GenBank/DDBJ databases">
        <title>Pervasive Adenine N6-methylation of Active Genes in Fungi.</title>
        <authorList>
            <consortium name="DOE Joint Genome Institute"/>
            <person name="Mondo S.J."/>
            <person name="Dannebaum R.O."/>
            <person name="Kuo R.C."/>
            <person name="Labutti K."/>
            <person name="Haridas S."/>
            <person name="Kuo A."/>
            <person name="Salamov A."/>
            <person name="Ahrendt S.R."/>
            <person name="Lipzen A."/>
            <person name="Sullivan W."/>
            <person name="Andreopoulos W.B."/>
            <person name="Clum A."/>
            <person name="Lindquist E."/>
            <person name="Daum C."/>
            <person name="Ramamoorthy G.K."/>
            <person name="Gryganskyi A."/>
            <person name="Culley D."/>
            <person name="Magnuson J.K."/>
            <person name="James T.Y."/>
            <person name="O'Malley M.A."/>
            <person name="Stajich J.E."/>
            <person name="Spatafora J.W."/>
            <person name="Visel A."/>
            <person name="Grigoriev I.V."/>
        </authorList>
    </citation>
    <scope>NUCLEOTIDE SEQUENCE [LARGE SCALE GENOMIC DNA]</scope>
    <source>
        <strain evidence="1 2">JEL800</strain>
    </source>
</reference>